<dbReference type="AlphaFoldDB" id="A0A2R6A7I4"/>
<dbReference type="InterPro" id="IPR002293">
    <property type="entry name" value="AA/rel_permease1"/>
</dbReference>
<evidence type="ECO:0000256" key="3">
    <source>
        <dbReference type="ARBA" id="ARBA00022692"/>
    </source>
</evidence>
<protein>
    <recommendedName>
        <fullName evidence="9">Amino acid permease/ SLC12A domain-containing protein</fullName>
    </recommendedName>
</protein>
<keyword evidence="4 6" id="KW-1133">Transmembrane helix</keyword>
<comment type="subcellular location">
    <subcellularLocation>
        <location evidence="1">Cell membrane</location>
        <topology evidence="1">Multi-pass membrane protein</topology>
    </subcellularLocation>
</comment>
<dbReference type="Proteomes" id="UP000240569">
    <property type="component" value="Unassembled WGS sequence"/>
</dbReference>
<dbReference type="EMBL" id="NEXD01000163">
    <property type="protein sequence ID" value="PSN82307.1"/>
    <property type="molecule type" value="Genomic_DNA"/>
</dbReference>
<feature type="transmembrane region" description="Helical" evidence="6">
    <location>
        <begin position="5"/>
        <end position="22"/>
    </location>
</feature>
<feature type="transmembrane region" description="Helical" evidence="6">
    <location>
        <begin position="465"/>
        <end position="488"/>
    </location>
</feature>
<evidence type="ECO:0000313" key="8">
    <source>
        <dbReference type="Proteomes" id="UP000240569"/>
    </source>
</evidence>
<name>A0A2R6A7I4_9ARCH</name>
<feature type="transmembrane region" description="Helical" evidence="6">
    <location>
        <begin position="397"/>
        <end position="417"/>
    </location>
</feature>
<keyword evidence="2" id="KW-1003">Cell membrane</keyword>
<feature type="transmembrane region" description="Helical" evidence="6">
    <location>
        <begin position="125"/>
        <end position="145"/>
    </location>
</feature>
<dbReference type="GO" id="GO:0005886">
    <property type="term" value="C:plasma membrane"/>
    <property type="evidence" value="ECO:0007669"/>
    <property type="project" value="UniProtKB-SubCell"/>
</dbReference>
<dbReference type="PANTHER" id="PTHR42770:SF7">
    <property type="entry name" value="MEMBRANE PROTEIN"/>
    <property type="match status" value="1"/>
</dbReference>
<feature type="transmembrane region" description="Helical" evidence="6">
    <location>
        <begin position="252"/>
        <end position="273"/>
    </location>
</feature>
<gene>
    <name evidence="7" type="ORF">B9Q02_11860</name>
</gene>
<evidence type="ECO:0008006" key="9">
    <source>
        <dbReference type="Google" id="ProtNLM"/>
    </source>
</evidence>
<keyword evidence="3 6" id="KW-0812">Transmembrane</keyword>
<evidence type="ECO:0000256" key="6">
    <source>
        <dbReference type="SAM" id="Phobius"/>
    </source>
</evidence>
<evidence type="ECO:0000256" key="2">
    <source>
        <dbReference type="ARBA" id="ARBA00022475"/>
    </source>
</evidence>
<keyword evidence="5 6" id="KW-0472">Membrane</keyword>
<reference evidence="7 8" key="1">
    <citation type="submission" date="2017-04" db="EMBL/GenBank/DDBJ databases">
        <title>Novel microbial lineages endemic to geothermal iron-oxide mats fill important gaps in the evolutionary history of Archaea.</title>
        <authorList>
            <person name="Jay Z.J."/>
            <person name="Beam J.P."/>
            <person name="Dlakic M."/>
            <person name="Rusch D.B."/>
            <person name="Kozubal M.A."/>
            <person name="Inskeep W.P."/>
        </authorList>
    </citation>
    <scope>NUCLEOTIDE SEQUENCE [LARGE SCALE GENOMIC DNA]</scope>
    <source>
        <strain evidence="7">BE_D</strain>
    </source>
</reference>
<accession>A0A2R6A7I4</accession>
<dbReference type="GO" id="GO:0022857">
    <property type="term" value="F:transmembrane transporter activity"/>
    <property type="evidence" value="ECO:0007669"/>
    <property type="project" value="InterPro"/>
</dbReference>
<dbReference type="InterPro" id="IPR050367">
    <property type="entry name" value="APC_superfamily"/>
</dbReference>
<feature type="transmembrane region" description="Helical" evidence="6">
    <location>
        <begin position="28"/>
        <end position="48"/>
    </location>
</feature>
<evidence type="ECO:0000256" key="1">
    <source>
        <dbReference type="ARBA" id="ARBA00004651"/>
    </source>
</evidence>
<evidence type="ECO:0000313" key="7">
    <source>
        <dbReference type="EMBL" id="PSN82307.1"/>
    </source>
</evidence>
<dbReference type="PANTHER" id="PTHR42770">
    <property type="entry name" value="AMINO ACID TRANSPORTER-RELATED"/>
    <property type="match status" value="1"/>
</dbReference>
<feature type="transmembrane region" description="Helical" evidence="6">
    <location>
        <begin position="152"/>
        <end position="173"/>
    </location>
</feature>
<feature type="transmembrane region" description="Helical" evidence="6">
    <location>
        <begin position="368"/>
        <end position="391"/>
    </location>
</feature>
<comment type="caution">
    <text evidence="7">The sequence shown here is derived from an EMBL/GenBank/DDBJ whole genome shotgun (WGS) entry which is preliminary data.</text>
</comment>
<organism evidence="7 8">
    <name type="scientific">Candidatus Marsarchaeota G1 archaeon BE_D</name>
    <dbReference type="NCBI Taxonomy" id="1978156"/>
    <lineage>
        <taxon>Archaea</taxon>
        <taxon>Candidatus Marsarchaeota</taxon>
        <taxon>Candidatus Marsarchaeota group 1</taxon>
    </lineage>
</organism>
<evidence type="ECO:0000256" key="5">
    <source>
        <dbReference type="ARBA" id="ARBA00023136"/>
    </source>
</evidence>
<feature type="transmembrane region" description="Helical" evidence="6">
    <location>
        <begin position="69"/>
        <end position="94"/>
    </location>
</feature>
<feature type="transmembrane region" description="Helical" evidence="6">
    <location>
        <begin position="315"/>
        <end position="338"/>
    </location>
</feature>
<dbReference type="Gene3D" id="1.20.1740.10">
    <property type="entry name" value="Amino acid/polyamine transporter I"/>
    <property type="match status" value="1"/>
</dbReference>
<evidence type="ECO:0000256" key="4">
    <source>
        <dbReference type="ARBA" id="ARBA00022989"/>
    </source>
</evidence>
<feature type="transmembrane region" description="Helical" evidence="6">
    <location>
        <begin position="437"/>
        <end position="459"/>
    </location>
</feature>
<sequence length="510" mass="56295">MNWSGLTVFPGLITYFAFSYLFPNGSLFWAMVISILGFTSLAICYAMSTVAMPRSGGDYVFISRTLHPTLGFMLVLSLNIWFSFYSGAFANWIFTLGLSPSLDVIGYITGNSAYLSLANTLSQPLVIILFGSFIIIVTAVIAIVQPRLAARLVTLFIMIGFLSLAVISLVFLFNNTATFRTAFNTFSLPYAKTSDYYSSILSEAEKNGLSQLNTFSLSQTLSLVPFGAYIFLYVSEMQAVGGEIKNAKRTPYYAALITLSVASLFALLPIIGLNQAVTKQFNNAINFVYYNGLNYSLPIAPTFNLFASLLVKNVLIAWLINIGLVTTNIALLLMFYMFTPRYFLAASFDSIMPQKLSSVSERFHTPHIAIIVTAILALITLPIYTIFATLLSTLSAVLGELLFGYLVFSISAILFPFSPKSKRMYQSSPINYTIGKIPVITLFGVISTGFMTYIAYYLLTNSQYGVNSFVSLVAVLLIAISAPIWYYIKKAYLRSKGFDLDAVFSEVPPE</sequence>
<dbReference type="PIRSF" id="PIRSF006060">
    <property type="entry name" value="AA_transporter"/>
    <property type="match status" value="1"/>
</dbReference>
<feature type="transmembrane region" description="Helical" evidence="6">
    <location>
        <begin position="215"/>
        <end position="232"/>
    </location>
</feature>
<dbReference type="Pfam" id="PF13520">
    <property type="entry name" value="AA_permease_2"/>
    <property type="match status" value="1"/>
</dbReference>
<proteinExistence type="predicted"/>